<dbReference type="EMBL" id="CADIKK010000033">
    <property type="protein sequence ID" value="CAB3802745.1"/>
    <property type="molecule type" value="Genomic_DNA"/>
</dbReference>
<evidence type="ECO:0000313" key="2">
    <source>
        <dbReference type="Proteomes" id="UP000494365"/>
    </source>
</evidence>
<proteinExistence type="predicted"/>
<sequence>MNNPAQKPTLKIKPSKVLYIKLGRGGSWEKECIERGILRFGYNETPFEAALAGDWETVRDVWRALREDPGAATRDVTQIRNFFEADESVLWVTFYGGLLWWCFAKPGVKQHDDGHGSYRETVDGWHCCDIRGEKLSTEKLSGHLLKVQAFRGTICDVIARDYLERKLNGEMLPEVEAAVRAENEMVQRIVPLMRLLTWQDFELLVDLVFANSGWRRIGQLGKTQKTVDFELMLPTTKERAFVQIKSSTGKGDLAAYTADFERHGTFDRMFFVWHSGTLAETDEQQEREIVCIGPERLARMVLDAGLTSWLREKVC</sequence>
<protein>
    <recommendedName>
        <fullName evidence="3">Restriction endonuclease type IV Mrr domain-containing protein</fullName>
    </recommendedName>
</protein>
<accession>A0A6S7BL58</accession>
<evidence type="ECO:0000313" key="1">
    <source>
        <dbReference type="EMBL" id="CAB3802745.1"/>
    </source>
</evidence>
<organism evidence="1 2">
    <name type="scientific">Paraburkholderia ultramafica</name>
    <dbReference type="NCBI Taxonomy" id="1544867"/>
    <lineage>
        <taxon>Bacteria</taxon>
        <taxon>Pseudomonadati</taxon>
        <taxon>Pseudomonadota</taxon>
        <taxon>Betaproteobacteria</taxon>
        <taxon>Burkholderiales</taxon>
        <taxon>Burkholderiaceae</taxon>
        <taxon>Paraburkholderia</taxon>
    </lineage>
</organism>
<evidence type="ECO:0008006" key="3">
    <source>
        <dbReference type="Google" id="ProtNLM"/>
    </source>
</evidence>
<dbReference type="Proteomes" id="UP000494365">
    <property type="component" value="Unassembled WGS sequence"/>
</dbReference>
<dbReference type="RefSeq" id="WP_175152688.1">
    <property type="nucleotide sequence ID" value="NZ_CADIKK010000033.1"/>
</dbReference>
<reference evidence="1 2" key="1">
    <citation type="submission" date="2020-04" db="EMBL/GenBank/DDBJ databases">
        <authorList>
            <person name="De Canck E."/>
        </authorList>
    </citation>
    <scope>NUCLEOTIDE SEQUENCE [LARGE SCALE GENOMIC DNA]</scope>
    <source>
        <strain evidence="1 2">LMG 28614</strain>
    </source>
</reference>
<keyword evidence="2" id="KW-1185">Reference proteome</keyword>
<name>A0A6S7BL58_9BURK</name>
<gene>
    <name evidence="1" type="ORF">LMG28614_05687</name>
</gene>
<dbReference type="AlphaFoldDB" id="A0A6S7BL58"/>